<feature type="domain" description="Glycosyl transferase family 1" evidence="1">
    <location>
        <begin position="171"/>
        <end position="320"/>
    </location>
</feature>
<dbReference type="SUPFAM" id="SSF53756">
    <property type="entry name" value="UDP-Glycosyltransferase/glycogen phosphorylase"/>
    <property type="match status" value="1"/>
</dbReference>
<dbReference type="EMBL" id="PDET01000002">
    <property type="protein sequence ID" value="PRD16838.1"/>
    <property type="molecule type" value="Genomic_DNA"/>
</dbReference>
<organism evidence="2 3">
    <name type="scientific">Pantoea coffeiphila</name>
    <dbReference type="NCBI Taxonomy" id="1465635"/>
    <lineage>
        <taxon>Bacteria</taxon>
        <taxon>Pseudomonadati</taxon>
        <taxon>Pseudomonadota</taxon>
        <taxon>Gammaproteobacteria</taxon>
        <taxon>Enterobacterales</taxon>
        <taxon>Erwiniaceae</taxon>
        <taxon>Pantoea</taxon>
    </lineage>
</organism>
<dbReference type="GO" id="GO:1901135">
    <property type="term" value="P:carbohydrate derivative metabolic process"/>
    <property type="evidence" value="ECO:0007669"/>
    <property type="project" value="UniProtKB-ARBA"/>
</dbReference>
<proteinExistence type="predicted"/>
<dbReference type="Pfam" id="PF00534">
    <property type="entry name" value="Glycos_transf_1"/>
    <property type="match status" value="1"/>
</dbReference>
<dbReference type="InterPro" id="IPR001296">
    <property type="entry name" value="Glyco_trans_1"/>
</dbReference>
<protein>
    <recommendedName>
        <fullName evidence="1">Glycosyl transferase family 1 domain-containing protein</fullName>
    </recommendedName>
</protein>
<accession>A0A2S9IGF3</accession>
<dbReference type="AlphaFoldDB" id="A0A2S9IGF3"/>
<gene>
    <name evidence="2" type="ORF">CQW29_04010</name>
</gene>
<dbReference type="PANTHER" id="PTHR12526">
    <property type="entry name" value="GLYCOSYLTRANSFERASE"/>
    <property type="match status" value="1"/>
</dbReference>
<dbReference type="Gene3D" id="3.40.50.2000">
    <property type="entry name" value="Glycogen Phosphorylase B"/>
    <property type="match status" value="2"/>
</dbReference>
<evidence type="ECO:0000259" key="1">
    <source>
        <dbReference type="Pfam" id="PF00534"/>
    </source>
</evidence>
<name>A0A2S9IGF3_9GAMM</name>
<evidence type="ECO:0000313" key="3">
    <source>
        <dbReference type="Proteomes" id="UP000239181"/>
    </source>
</evidence>
<dbReference type="Proteomes" id="UP000239181">
    <property type="component" value="Unassembled WGS sequence"/>
</dbReference>
<keyword evidence="3" id="KW-1185">Reference proteome</keyword>
<reference evidence="2 3" key="1">
    <citation type="submission" date="2017-10" db="EMBL/GenBank/DDBJ databases">
        <title>Draft genome of two endophytic bacteria isolated from 'guarana' Paullinia cupana (Mart.) Ducke.</title>
        <authorList>
            <person name="Siqueira K.A."/>
            <person name="Liotti R.G."/>
            <person name="Mendes T.A."/>
            <person name="Soares M.A."/>
        </authorList>
    </citation>
    <scope>NUCLEOTIDE SEQUENCE [LARGE SCALE GENOMIC DNA]</scope>
    <source>
        <strain evidence="2 3">342</strain>
    </source>
</reference>
<dbReference type="CDD" id="cd03801">
    <property type="entry name" value="GT4_PimA-like"/>
    <property type="match status" value="1"/>
</dbReference>
<dbReference type="OrthoDB" id="9777346at2"/>
<sequence>MKKVIVLHDFDGKPYFKALEQVADVVYLNTRPFRFMLRDLLKYRKIQRETLNSLLFLFKLPFVRQHTILLGMAPFNIRLLIYSFLCKHNRVLLHTSWHQWQGGVPFEYPEPLRGWLKRAWRNRLPRFANIVAVTEETRRSVSQFLPEITERIVTIPHVVDIDPIDDKAFEDKWQQSPGHFLFTGRLTAAKGVSTWLELAEYAEKNAPELEFHIAGRGEAENQVIDYQQRHANLNFHGFISDREQLKSLMARSHFLLLPSRKINGWEELFGLVVIEAMSQGCVVVASDHIGPREIITDEEDGLLYREEEFAVKARQLIADLNLNQLEHAQRAEKGLATSRRYSMKVIANMWSSLINKF</sequence>
<dbReference type="GO" id="GO:0016757">
    <property type="term" value="F:glycosyltransferase activity"/>
    <property type="evidence" value="ECO:0007669"/>
    <property type="project" value="InterPro"/>
</dbReference>
<comment type="caution">
    <text evidence="2">The sequence shown here is derived from an EMBL/GenBank/DDBJ whole genome shotgun (WGS) entry which is preliminary data.</text>
</comment>
<evidence type="ECO:0000313" key="2">
    <source>
        <dbReference type="EMBL" id="PRD16838.1"/>
    </source>
</evidence>
<dbReference type="RefSeq" id="WP_105591418.1">
    <property type="nucleotide sequence ID" value="NZ_PDET01000002.1"/>
</dbReference>